<keyword evidence="3" id="KW-1185">Reference proteome</keyword>
<dbReference type="KEGG" id="slau:SLA_5821"/>
<gene>
    <name evidence="2" type="ORF">SLA_5821</name>
</gene>
<dbReference type="EMBL" id="AP017424">
    <property type="protein sequence ID" value="BAU86690.1"/>
    <property type="molecule type" value="Genomic_DNA"/>
</dbReference>
<dbReference type="SUPFAM" id="SSF55073">
    <property type="entry name" value="Nucleotide cyclase"/>
    <property type="match status" value="1"/>
</dbReference>
<reference evidence="2 3" key="1">
    <citation type="journal article" date="2016" name="Genome Announc.">
        <title>Complete Genome Sequence of Thiostrepton-Producing Streptomyces laurentii ATCC 31255.</title>
        <authorList>
            <person name="Doi K."/>
            <person name="Fujino Y."/>
            <person name="Nagayoshi Y."/>
            <person name="Ohshima T."/>
            <person name="Ogata S."/>
        </authorList>
    </citation>
    <scope>NUCLEOTIDE SEQUENCE [LARGE SCALE GENOMIC DNA]</scope>
    <source>
        <strain evidence="2 3">ATCC 31255</strain>
    </source>
</reference>
<feature type="compositionally biased region" description="Basic and acidic residues" evidence="1">
    <location>
        <begin position="207"/>
        <end position="229"/>
    </location>
</feature>
<feature type="region of interest" description="Disordered" evidence="1">
    <location>
        <begin position="205"/>
        <end position="312"/>
    </location>
</feature>
<evidence type="ECO:0000256" key="1">
    <source>
        <dbReference type="SAM" id="MobiDB-lite"/>
    </source>
</evidence>
<dbReference type="InterPro" id="IPR029787">
    <property type="entry name" value="Nucleotide_cyclase"/>
</dbReference>
<dbReference type="RefSeq" id="WP_359872252.1">
    <property type="nucleotide sequence ID" value="NZ_JBEYHT010000002.1"/>
</dbReference>
<feature type="compositionally biased region" description="Basic and acidic residues" evidence="1">
    <location>
        <begin position="279"/>
        <end position="312"/>
    </location>
</feature>
<sequence>MTGTGAGAGARVSASTGALHRFVVFGDVVGSGRLGMGDKRLVRAALYEAFGEAYASVGIEPGTVHQEDRGDGILAALRPDVPPDLMAGRWIDTLHRSLREHNARGRVRLRLRVGMNAGLVLDDGRGLVGRAVDLACRLCDSAPARRIMADVPDSDLLIVVSDWLYRTVVAEGGRYIEPDHYRREAVVAKETAEDAWFLVPGLLAPPQDRRDRERDGGREAARDPRDGGHRTGGGPSRGDGPPPAPAQAPGSRTYTAGRDMQIVEGNTFHGGFTGIRNDGGGRDDDSRGDSRDNARAAARRDEDGHGGRERRA</sequence>
<dbReference type="Proteomes" id="UP000217676">
    <property type="component" value="Chromosome"/>
</dbReference>
<evidence type="ECO:0000313" key="2">
    <source>
        <dbReference type="EMBL" id="BAU86690.1"/>
    </source>
</evidence>
<evidence type="ECO:0008006" key="4">
    <source>
        <dbReference type="Google" id="ProtNLM"/>
    </source>
</evidence>
<organism evidence="2 3">
    <name type="scientific">Streptomyces laurentii</name>
    <dbReference type="NCBI Taxonomy" id="39478"/>
    <lineage>
        <taxon>Bacteria</taxon>
        <taxon>Bacillati</taxon>
        <taxon>Actinomycetota</taxon>
        <taxon>Actinomycetes</taxon>
        <taxon>Kitasatosporales</taxon>
        <taxon>Streptomycetaceae</taxon>
        <taxon>Streptomyces</taxon>
    </lineage>
</organism>
<evidence type="ECO:0000313" key="3">
    <source>
        <dbReference type="Proteomes" id="UP000217676"/>
    </source>
</evidence>
<accession>A0A160P7B1</accession>
<dbReference type="Gene3D" id="3.30.70.1230">
    <property type="entry name" value="Nucleotide cyclase"/>
    <property type="match status" value="1"/>
</dbReference>
<protein>
    <recommendedName>
        <fullName evidence="4">Guanylate cyclase domain-containing protein</fullName>
    </recommendedName>
</protein>
<proteinExistence type="predicted"/>
<name>A0A160P7B1_STRLU</name>
<dbReference type="AlphaFoldDB" id="A0A160P7B1"/>